<name>A0A1V0B5B2_9GAMM</name>
<dbReference type="EMBL" id="CP020100">
    <property type="protein sequence ID" value="AQZ94984.1"/>
    <property type="molecule type" value="Genomic_DNA"/>
</dbReference>
<keyword evidence="5" id="KW-0670">Pyruvate</keyword>
<dbReference type="KEGG" id="ppha:BVH74_09580"/>
<dbReference type="Gene3D" id="3.20.20.150">
    <property type="entry name" value="Divalent-metal-dependent TIM barrel enzymes"/>
    <property type="match status" value="1"/>
</dbReference>
<dbReference type="InterPro" id="IPR050417">
    <property type="entry name" value="Sugar_Epim/Isomerase"/>
</dbReference>
<reference evidence="5 6" key="1">
    <citation type="submission" date="2017-03" db="EMBL/GenBank/DDBJ databases">
        <title>Complete genome sequence of the novel DNRA strain Pseudomonas sp. S-6-2 isolated from Chinese polluted river sediment. Journal of Biotechnology.</title>
        <authorList>
            <person name="Li J."/>
            <person name="Xiang F."/>
            <person name="Wang L."/>
            <person name="Xi L."/>
            <person name="Liu J."/>
        </authorList>
    </citation>
    <scope>NUCLEOTIDE SEQUENCE [LARGE SCALE GENOMIC DNA]</scope>
    <source>
        <strain evidence="5 6">S-6-2</strain>
    </source>
</reference>
<keyword evidence="1 2" id="KW-0413">Isomerase</keyword>
<keyword evidence="6" id="KW-1185">Reference proteome</keyword>
<dbReference type="PANTHER" id="PTHR43489">
    <property type="entry name" value="ISOMERASE"/>
    <property type="match status" value="1"/>
</dbReference>
<evidence type="ECO:0000313" key="6">
    <source>
        <dbReference type="Proteomes" id="UP000243488"/>
    </source>
</evidence>
<comment type="similarity">
    <text evidence="2">Belongs to the hyi family.</text>
</comment>
<dbReference type="Proteomes" id="UP000243488">
    <property type="component" value="Chromosome"/>
</dbReference>
<dbReference type="InterPro" id="IPR036237">
    <property type="entry name" value="Xyl_isomerase-like_sf"/>
</dbReference>
<dbReference type="GO" id="GO:0008903">
    <property type="term" value="F:hydroxypyruvate isomerase activity"/>
    <property type="evidence" value="ECO:0007669"/>
    <property type="project" value="TreeGrafter"/>
</dbReference>
<dbReference type="STRING" id="1931241.BVH74_09580"/>
<dbReference type="PANTHER" id="PTHR43489:SF6">
    <property type="entry name" value="HYDROXYPYRUVATE ISOMERASE-RELATED"/>
    <property type="match status" value="1"/>
</dbReference>
<dbReference type="RefSeq" id="WP_080049853.1">
    <property type="nucleotide sequence ID" value="NZ_CP020100.1"/>
</dbReference>
<organism evidence="5 6">
    <name type="scientific">Halopseudomonas phragmitis</name>
    <dbReference type="NCBI Taxonomy" id="1931241"/>
    <lineage>
        <taxon>Bacteria</taxon>
        <taxon>Pseudomonadati</taxon>
        <taxon>Pseudomonadota</taxon>
        <taxon>Gammaproteobacteria</taxon>
        <taxon>Pseudomonadales</taxon>
        <taxon>Pseudomonadaceae</taxon>
        <taxon>Halopseudomonas</taxon>
    </lineage>
</organism>
<feature type="active site" description="Proton donor/acceptor" evidence="3">
    <location>
        <position position="144"/>
    </location>
</feature>
<protein>
    <submittedName>
        <fullName evidence="5">Hydroxypyruvate isomerase</fullName>
    </submittedName>
</protein>
<proteinExistence type="inferred from homology"/>
<dbReference type="InterPro" id="IPR013022">
    <property type="entry name" value="Xyl_isomerase-like_TIM-brl"/>
</dbReference>
<dbReference type="InterPro" id="IPR026040">
    <property type="entry name" value="HyI-like"/>
</dbReference>
<dbReference type="Pfam" id="PF01261">
    <property type="entry name" value="AP_endonuc_2"/>
    <property type="match status" value="1"/>
</dbReference>
<feature type="active site" description="Proton donor/acceptor" evidence="3">
    <location>
        <position position="241"/>
    </location>
</feature>
<evidence type="ECO:0000256" key="1">
    <source>
        <dbReference type="ARBA" id="ARBA00023235"/>
    </source>
</evidence>
<evidence type="ECO:0000256" key="2">
    <source>
        <dbReference type="PIRNR" id="PIRNR006241"/>
    </source>
</evidence>
<evidence type="ECO:0000259" key="4">
    <source>
        <dbReference type="Pfam" id="PF01261"/>
    </source>
</evidence>
<accession>A0A1V0B5B2</accession>
<feature type="domain" description="Xylose isomerase-like TIM barrel" evidence="4">
    <location>
        <begin position="22"/>
        <end position="257"/>
    </location>
</feature>
<evidence type="ECO:0000256" key="3">
    <source>
        <dbReference type="PIRSR" id="PIRSR006241-50"/>
    </source>
</evidence>
<sequence>MPWPIAANLSMLFTEVPLTERIEAAASAGFDGVEIQFPYELPAQELKSRLESARMPLVLINLPAADLLQGGPGLAAAPGRAAEFEQALEQGLAYAAQVRPQRINVLPGRLVEGLSREAALETLAERLQRAAQAFATIGVGVTCEAINRHDMPGFVLSTSAELLAMLERVGHANLSAQLDLYHMARMDEVPADSIERLAGRIGHVQFADSPGRAEPGTGVLDFAGALAALERAGYQGWLAAEYRPASSTAASLDWLARWQ</sequence>
<dbReference type="SUPFAM" id="SSF51658">
    <property type="entry name" value="Xylose isomerase-like"/>
    <property type="match status" value="1"/>
</dbReference>
<gene>
    <name evidence="5" type="ORF">BVH74_09580</name>
</gene>
<dbReference type="PIRSF" id="PIRSF006241">
    <property type="entry name" value="HyI"/>
    <property type="match status" value="1"/>
</dbReference>
<dbReference type="GO" id="GO:0046487">
    <property type="term" value="P:glyoxylate metabolic process"/>
    <property type="evidence" value="ECO:0007669"/>
    <property type="project" value="TreeGrafter"/>
</dbReference>
<evidence type="ECO:0000313" key="5">
    <source>
        <dbReference type="EMBL" id="AQZ94984.1"/>
    </source>
</evidence>
<dbReference type="AlphaFoldDB" id="A0A1V0B5B2"/>